<feature type="domain" description="Methylated-DNA-[protein]-cysteine S-methyltransferase DNA binding" evidence="9">
    <location>
        <begin position="86"/>
        <end position="164"/>
    </location>
</feature>
<evidence type="ECO:0000256" key="4">
    <source>
        <dbReference type="ARBA" id="ARBA00022603"/>
    </source>
</evidence>
<dbReference type="Proteomes" id="UP000006793">
    <property type="component" value="Chromosome"/>
</dbReference>
<dbReference type="InterPro" id="IPR036388">
    <property type="entry name" value="WH-like_DNA-bd_sf"/>
</dbReference>
<dbReference type="eggNOG" id="COG0350">
    <property type="taxonomic scope" value="Bacteria"/>
</dbReference>
<evidence type="ECO:0000256" key="3">
    <source>
        <dbReference type="ARBA" id="ARBA00011918"/>
    </source>
</evidence>
<name>F8A9C2_THEID</name>
<protein>
    <recommendedName>
        <fullName evidence="3">methylated-DNA--[protein]-cysteine S-methyltransferase</fullName>
        <ecNumber evidence="3">2.1.1.63</ecNumber>
    </recommendedName>
</protein>
<dbReference type="STRING" id="667014.Thein_0178"/>
<dbReference type="PANTHER" id="PTHR10815">
    <property type="entry name" value="METHYLATED-DNA--PROTEIN-CYSTEINE METHYLTRANSFERASE"/>
    <property type="match status" value="1"/>
</dbReference>
<dbReference type="EMBL" id="CP002683">
    <property type="protein sequence ID" value="AEH44063.1"/>
    <property type="molecule type" value="Genomic_DNA"/>
</dbReference>
<evidence type="ECO:0000256" key="2">
    <source>
        <dbReference type="ARBA" id="ARBA00008711"/>
    </source>
</evidence>
<keyword evidence="11" id="KW-1185">Reference proteome</keyword>
<dbReference type="Gene3D" id="1.10.10.10">
    <property type="entry name" value="Winged helix-like DNA-binding domain superfamily/Winged helix DNA-binding domain"/>
    <property type="match status" value="1"/>
</dbReference>
<dbReference type="GO" id="GO:0032259">
    <property type="term" value="P:methylation"/>
    <property type="evidence" value="ECO:0007669"/>
    <property type="project" value="UniProtKB-KW"/>
</dbReference>
<reference evidence="10 11" key="2">
    <citation type="journal article" date="2012" name="Stand. Genomic Sci.">
        <title>Complete genome sequence of the thermophilic sulfate-reducing ocean bacterium Thermodesulfatator indicus type strain (CIR29812(T)).</title>
        <authorList>
            <person name="Anderson I."/>
            <person name="Saunders E."/>
            <person name="Lapidus A."/>
            <person name="Nolan M."/>
            <person name="Lucas S."/>
            <person name="Tice H."/>
            <person name="Del Rio T.G."/>
            <person name="Cheng J.F."/>
            <person name="Han C."/>
            <person name="Tapia R."/>
            <person name="Goodwin L.A."/>
            <person name="Pitluck S."/>
            <person name="Liolios K."/>
            <person name="Mavromatis K."/>
            <person name="Pagani I."/>
            <person name="Ivanova N."/>
            <person name="Mikhailova N."/>
            <person name="Pati A."/>
            <person name="Chen A."/>
            <person name="Palaniappan K."/>
            <person name="Land M."/>
            <person name="Hauser L."/>
            <person name="Jeffries C.D."/>
            <person name="Chang Y.J."/>
            <person name="Brambilla E.M."/>
            <person name="Rohde M."/>
            <person name="Spring S."/>
            <person name="Goker M."/>
            <person name="Detter J.C."/>
            <person name="Woyke T."/>
            <person name="Bristow J."/>
            <person name="Eisen J.A."/>
            <person name="Markowitz V."/>
            <person name="Hugenholtz P."/>
            <person name="Kyrpides N.C."/>
            <person name="Klenk H.P."/>
        </authorList>
    </citation>
    <scope>NUCLEOTIDE SEQUENCE [LARGE SCALE GENOMIC DNA]</scope>
    <source>
        <strain evidence="11">DSM 15286 / JCM 11887 / CIR29812</strain>
    </source>
</reference>
<dbReference type="Pfam" id="PF01035">
    <property type="entry name" value="DNA_binding_1"/>
    <property type="match status" value="1"/>
</dbReference>
<dbReference type="PANTHER" id="PTHR10815:SF5">
    <property type="entry name" value="METHYLATED-DNA--PROTEIN-CYSTEINE METHYLTRANSFERASE"/>
    <property type="match status" value="1"/>
</dbReference>
<evidence type="ECO:0000256" key="1">
    <source>
        <dbReference type="ARBA" id="ARBA00001286"/>
    </source>
</evidence>
<dbReference type="FunFam" id="1.10.10.10:FF:000214">
    <property type="entry name" value="Methylated-DNA--protein-cysteine methyltransferase"/>
    <property type="match status" value="1"/>
</dbReference>
<dbReference type="RefSeq" id="WP_013906810.1">
    <property type="nucleotide sequence ID" value="NC_015681.1"/>
</dbReference>
<evidence type="ECO:0000313" key="11">
    <source>
        <dbReference type="Proteomes" id="UP000006793"/>
    </source>
</evidence>
<keyword evidence="7" id="KW-0234">DNA repair</keyword>
<comment type="catalytic activity">
    <reaction evidence="1">
        <text>a 4-O-methyl-thymidine in DNA + L-cysteinyl-[protein] = a thymidine in DNA + S-methyl-L-cysteinyl-[protein]</text>
        <dbReference type="Rhea" id="RHEA:53428"/>
        <dbReference type="Rhea" id="RHEA-COMP:10131"/>
        <dbReference type="Rhea" id="RHEA-COMP:10132"/>
        <dbReference type="Rhea" id="RHEA-COMP:13555"/>
        <dbReference type="Rhea" id="RHEA-COMP:13556"/>
        <dbReference type="ChEBI" id="CHEBI:29950"/>
        <dbReference type="ChEBI" id="CHEBI:82612"/>
        <dbReference type="ChEBI" id="CHEBI:137386"/>
        <dbReference type="ChEBI" id="CHEBI:137387"/>
        <dbReference type="EC" id="2.1.1.63"/>
    </reaction>
</comment>
<evidence type="ECO:0000256" key="5">
    <source>
        <dbReference type="ARBA" id="ARBA00022679"/>
    </source>
</evidence>
<dbReference type="InParanoid" id="F8A9C2"/>
<dbReference type="CDD" id="cd06445">
    <property type="entry name" value="ATase"/>
    <property type="match status" value="1"/>
</dbReference>
<evidence type="ECO:0000256" key="6">
    <source>
        <dbReference type="ARBA" id="ARBA00022763"/>
    </source>
</evidence>
<dbReference type="GO" id="GO:0006281">
    <property type="term" value="P:DNA repair"/>
    <property type="evidence" value="ECO:0007669"/>
    <property type="project" value="UniProtKB-KW"/>
</dbReference>
<reference evidence="11" key="1">
    <citation type="submission" date="2011-04" db="EMBL/GenBank/DDBJ databases">
        <title>The complete genome of Thermodesulfatator indicus DSM 15286.</title>
        <authorList>
            <person name="Lucas S."/>
            <person name="Copeland A."/>
            <person name="Lapidus A."/>
            <person name="Bruce D."/>
            <person name="Goodwin L."/>
            <person name="Pitluck S."/>
            <person name="Peters L."/>
            <person name="Kyrpides N."/>
            <person name="Mavromatis K."/>
            <person name="Pagani I."/>
            <person name="Ivanova N."/>
            <person name="Saunders L."/>
            <person name="Detter J.C."/>
            <person name="Tapia R."/>
            <person name="Han C."/>
            <person name="Land M."/>
            <person name="Hauser L."/>
            <person name="Markowitz V."/>
            <person name="Cheng J.-F."/>
            <person name="Hugenholtz P."/>
            <person name="Woyke T."/>
            <person name="Wu D."/>
            <person name="Spring S."/>
            <person name="Schroeder M."/>
            <person name="Brambilla E."/>
            <person name="Klenk H.-P."/>
            <person name="Eisen J.A."/>
        </authorList>
    </citation>
    <scope>NUCLEOTIDE SEQUENCE [LARGE SCALE GENOMIC DNA]</scope>
    <source>
        <strain evidence="11">DSM 15286 / JCM 11887 / CIR29812</strain>
    </source>
</reference>
<dbReference type="EC" id="2.1.1.63" evidence="3"/>
<dbReference type="PATRIC" id="fig|667014.3.peg.184"/>
<dbReference type="PaxDb" id="667014-Thein_0178"/>
<dbReference type="HOGENOM" id="CLU_000445_52_2_0"/>
<evidence type="ECO:0000259" key="9">
    <source>
        <dbReference type="Pfam" id="PF01035"/>
    </source>
</evidence>
<evidence type="ECO:0000313" key="10">
    <source>
        <dbReference type="EMBL" id="AEH44063.1"/>
    </source>
</evidence>
<comment type="catalytic activity">
    <reaction evidence="8">
        <text>a 6-O-methyl-2'-deoxyguanosine in DNA + L-cysteinyl-[protein] = S-methyl-L-cysteinyl-[protein] + a 2'-deoxyguanosine in DNA</text>
        <dbReference type="Rhea" id="RHEA:24000"/>
        <dbReference type="Rhea" id="RHEA-COMP:10131"/>
        <dbReference type="Rhea" id="RHEA-COMP:10132"/>
        <dbReference type="Rhea" id="RHEA-COMP:11367"/>
        <dbReference type="Rhea" id="RHEA-COMP:11368"/>
        <dbReference type="ChEBI" id="CHEBI:29950"/>
        <dbReference type="ChEBI" id="CHEBI:82612"/>
        <dbReference type="ChEBI" id="CHEBI:85445"/>
        <dbReference type="ChEBI" id="CHEBI:85448"/>
        <dbReference type="EC" id="2.1.1.63"/>
    </reaction>
</comment>
<evidence type="ECO:0000256" key="8">
    <source>
        <dbReference type="ARBA" id="ARBA00049348"/>
    </source>
</evidence>
<proteinExistence type="inferred from homology"/>
<gene>
    <name evidence="10" type="ordered locus">Thein_0178</name>
</gene>
<dbReference type="SUPFAM" id="SSF46767">
    <property type="entry name" value="Methylated DNA-protein cysteine methyltransferase, C-terminal domain"/>
    <property type="match status" value="1"/>
</dbReference>
<dbReference type="FunCoup" id="F8A9C2">
    <property type="interactions" value="99"/>
</dbReference>
<dbReference type="OrthoDB" id="9802228at2"/>
<dbReference type="InterPro" id="IPR036217">
    <property type="entry name" value="MethylDNA_cys_MeTrfase_DNAb"/>
</dbReference>
<sequence>MSLRYKATFRVKDFLFTALWDEDGRLWHLTFGARPAGAFLNRLPKGYSFTEAPISFKKSLEKELLAYFSGQTKTPVYPTFLSGSSFEKRVWLALLEIPFGEIRTYAWLAQKIGFPKALRAVGRALSKNPLPILYPCHRIVAKSGLGGFSSGLEIKKKLLAIEGIHVNSLTF</sequence>
<keyword evidence="5" id="KW-0808">Transferase</keyword>
<dbReference type="KEGG" id="tid:Thein_0178"/>
<organism evidence="10 11">
    <name type="scientific">Thermodesulfatator indicus (strain DSM 15286 / JCM 11887 / CIR29812)</name>
    <dbReference type="NCBI Taxonomy" id="667014"/>
    <lineage>
        <taxon>Bacteria</taxon>
        <taxon>Pseudomonadati</taxon>
        <taxon>Thermodesulfobacteriota</taxon>
        <taxon>Thermodesulfobacteria</taxon>
        <taxon>Thermodesulfobacteriales</taxon>
        <taxon>Thermodesulfatatoraceae</taxon>
        <taxon>Thermodesulfatator</taxon>
    </lineage>
</organism>
<dbReference type="GO" id="GO:0003908">
    <property type="term" value="F:methylated-DNA-[protein]-cysteine S-methyltransferase activity"/>
    <property type="evidence" value="ECO:0007669"/>
    <property type="project" value="UniProtKB-EC"/>
</dbReference>
<dbReference type="NCBIfam" id="TIGR00589">
    <property type="entry name" value="ogt"/>
    <property type="match status" value="1"/>
</dbReference>
<dbReference type="AlphaFoldDB" id="F8A9C2"/>
<comment type="similarity">
    <text evidence="2">Belongs to the MGMT family.</text>
</comment>
<keyword evidence="6" id="KW-0227">DNA damage</keyword>
<keyword evidence="4" id="KW-0489">Methyltransferase</keyword>
<accession>F8A9C2</accession>
<evidence type="ECO:0000256" key="7">
    <source>
        <dbReference type="ARBA" id="ARBA00023204"/>
    </source>
</evidence>
<dbReference type="InterPro" id="IPR014048">
    <property type="entry name" value="MethylDNA_cys_MeTrfase_DNA-bd"/>
</dbReference>